<organism evidence="3 4">
    <name type="scientific">Microbacterium ureisolvens</name>
    <dbReference type="NCBI Taxonomy" id="2781186"/>
    <lineage>
        <taxon>Bacteria</taxon>
        <taxon>Bacillati</taxon>
        <taxon>Actinomycetota</taxon>
        <taxon>Actinomycetes</taxon>
        <taxon>Micrococcales</taxon>
        <taxon>Microbacteriaceae</taxon>
        <taxon>Microbacterium</taxon>
    </lineage>
</organism>
<dbReference type="RefSeq" id="WP_220289283.1">
    <property type="nucleotide sequence ID" value="NZ_JAEUAX010000005.1"/>
</dbReference>
<protein>
    <submittedName>
        <fullName evidence="3">3-oxoacyl-ACP reductase FabG</fullName>
        <ecNumber evidence="3">1.1.1.100</ecNumber>
    </submittedName>
</protein>
<dbReference type="PANTHER" id="PTHR42879">
    <property type="entry name" value="3-OXOACYL-(ACYL-CARRIER-PROTEIN) REDUCTASE"/>
    <property type="match status" value="1"/>
</dbReference>
<dbReference type="GO" id="GO:0004316">
    <property type="term" value="F:3-oxoacyl-[acyl-carrier-protein] reductase (NADPH) activity"/>
    <property type="evidence" value="ECO:0007669"/>
    <property type="project" value="UniProtKB-EC"/>
</dbReference>
<dbReference type="NCBIfam" id="NF009466">
    <property type="entry name" value="PRK12826.1-2"/>
    <property type="match status" value="1"/>
</dbReference>
<dbReference type="InterPro" id="IPR020904">
    <property type="entry name" value="Sc_DH/Rdtase_CS"/>
</dbReference>
<dbReference type="InterPro" id="IPR036291">
    <property type="entry name" value="NAD(P)-bd_dom_sf"/>
</dbReference>
<keyword evidence="3" id="KW-0560">Oxidoreductase</keyword>
<dbReference type="PRINTS" id="PR00081">
    <property type="entry name" value="GDHRDH"/>
</dbReference>
<gene>
    <name evidence="3" type="primary">fabG</name>
    <name evidence="3" type="ORF">JNB61_11840</name>
</gene>
<evidence type="ECO:0000256" key="1">
    <source>
        <dbReference type="ARBA" id="ARBA00006484"/>
    </source>
</evidence>
<evidence type="ECO:0000313" key="4">
    <source>
        <dbReference type="Proteomes" id="UP000777440"/>
    </source>
</evidence>
<accession>A0ABS7I0U4</accession>
<dbReference type="NCBIfam" id="NF004198">
    <property type="entry name" value="PRK05653.1-3"/>
    <property type="match status" value="1"/>
</dbReference>
<dbReference type="Proteomes" id="UP000777440">
    <property type="component" value="Unassembled WGS sequence"/>
</dbReference>
<name>A0ABS7I0U4_9MICO</name>
<dbReference type="EC" id="1.1.1.100" evidence="3"/>
<dbReference type="PROSITE" id="PS00061">
    <property type="entry name" value="ADH_SHORT"/>
    <property type="match status" value="1"/>
</dbReference>
<dbReference type="SMART" id="SM00822">
    <property type="entry name" value="PKS_KR"/>
    <property type="match status" value="1"/>
</dbReference>
<comment type="similarity">
    <text evidence="1">Belongs to the short-chain dehydrogenases/reductases (SDR) family.</text>
</comment>
<dbReference type="InterPro" id="IPR050259">
    <property type="entry name" value="SDR"/>
</dbReference>
<dbReference type="EMBL" id="JAEUAX010000005">
    <property type="protein sequence ID" value="MBW9110465.1"/>
    <property type="molecule type" value="Genomic_DNA"/>
</dbReference>
<comment type="caution">
    <text evidence="3">The sequence shown here is derived from an EMBL/GenBank/DDBJ whole genome shotgun (WGS) entry which is preliminary data.</text>
</comment>
<dbReference type="Gene3D" id="3.40.50.720">
    <property type="entry name" value="NAD(P)-binding Rossmann-like Domain"/>
    <property type="match status" value="1"/>
</dbReference>
<dbReference type="InterPro" id="IPR057326">
    <property type="entry name" value="KR_dom"/>
</dbReference>
<feature type="domain" description="Ketoreductase" evidence="2">
    <location>
        <begin position="7"/>
        <end position="182"/>
    </location>
</feature>
<keyword evidence="4" id="KW-1185">Reference proteome</keyword>
<evidence type="ECO:0000313" key="3">
    <source>
        <dbReference type="EMBL" id="MBW9110465.1"/>
    </source>
</evidence>
<evidence type="ECO:0000259" key="2">
    <source>
        <dbReference type="SMART" id="SM00822"/>
    </source>
</evidence>
<reference evidence="3 4" key="1">
    <citation type="journal article" date="2021" name="MBio">
        <title>Poor Competitiveness of Bradyrhizobium in Pigeon Pea Root Colonization in Indian Soils.</title>
        <authorList>
            <person name="Chalasani D."/>
            <person name="Basu A."/>
            <person name="Pullabhotla S.V.S.R.N."/>
            <person name="Jorrin B."/>
            <person name="Neal A.L."/>
            <person name="Poole P.S."/>
            <person name="Podile A.R."/>
            <person name="Tkacz A."/>
        </authorList>
    </citation>
    <scope>NUCLEOTIDE SEQUENCE [LARGE SCALE GENOMIC DNA]</scope>
    <source>
        <strain evidence="3 4">HU12</strain>
    </source>
</reference>
<dbReference type="PRINTS" id="PR00080">
    <property type="entry name" value="SDRFAMILY"/>
</dbReference>
<proteinExistence type="inferred from homology"/>
<dbReference type="Pfam" id="PF13561">
    <property type="entry name" value="adh_short_C2"/>
    <property type="match status" value="1"/>
</dbReference>
<dbReference type="SUPFAM" id="SSF51735">
    <property type="entry name" value="NAD(P)-binding Rossmann-fold domains"/>
    <property type="match status" value="1"/>
</dbReference>
<dbReference type="InterPro" id="IPR002347">
    <property type="entry name" value="SDR_fam"/>
</dbReference>
<sequence length="243" mass="25253">MTTTPVRTALITGAARGIGSGIAGVLAARGYRVIVADVDEARATATAAALGDDHAGIGLDVTDRVAVDGAIEELVARYGQLDVVVNNAGINRDAMFHKMTDDQWSSVIDVDLSAVFYVSRAAGRHMRGAGQGRIINISSASWEGNIGQANYAAAKAGVLGLTFTLARELARFNVTANAICPGFIETDMTRGIPADIYDAQIAKIPLGRAGDPADVGHAVAYFASEEAAYITGQVLEVGGGYRI</sequence>
<dbReference type="PANTHER" id="PTHR42879:SF2">
    <property type="entry name" value="3-OXOACYL-[ACYL-CARRIER-PROTEIN] REDUCTASE FABG"/>
    <property type="match status" value="1"/>
</dbReference>